<feature type="domain" description="C-type lectin" evidence="27">
    <location>
        <begin position="1"/>
        <end position="112"/>
    </location>
</feature>
<evidence type="ECO:0000256" key="10">
    <source>
        <dbReference type="ARBA" id="ARBA00022737"/>
    </source>
</evidence>
<evidence type="ECO:0000256" key="1">
    <source>
        <dbReference type="ARBA" id="ARBA00004251"/>
    </source>
</evidence>
<dbReference type="PROSITE" id="PS50026">
    <property type="entry name" value="EGF_3"/>
    <property type="match status" value="2"/>
</dbReference>
<feature type="domain" description="Sushi" evidence="28">
    <location>
        <begin position="622"/>
        <end position="682"/>
    </location>
</feature>
<evidence type="ECO:0000256" key="6">
    <source>
        <dbReference type="ARBA" id="ARBA00022692"/>
    </source>
</evidence>
<feature type="domain" description="Sushi" evidence="28">
    <location>
        <begin position="806"/>
        <end position="867"/>
    </location>
</feature>
<feature type="disulfide bond" evidence="24">
    <location>
        <begin position="470"/>
        <end position="497"/>
    </location>
</feature>
<dbReference type="InterPro" id="IPR000436">
    <property type="entry name" value="Sushi_SCR_CCP_dom"/>
</dbReference>
<feature type="disulfide bond" evidence="24">
    <location>
        <begin position="653"/>
        <end position="680"/>
    </location>
</feature>
<feature type="disulfide bond" evidence="23">
    <location>
        <begin position="116"/>
        <end position="126"/>
    </location>
</feature>
<evidence type="ECO:0000256" key="20">
    <source>
        <dbReference type="ARBA" id="ARBA00042113"/>
    </source>
</evidence>
<dbReference type="SMART" id="SM00032">
    <property type="entry name" value="CCP"/>
    <property type="match status" value="11"/>
</dbReference>
<evidence type="ECO:0000256" key="16">
    <source>
        <dbReference type="ARBA" id="ARBA00023180"/>
    </source>
</evidence>
<dbReference type="SUPFAM" id="SSF57196">
    <property type="entry name" value="EGF/Laminin"/>
    <property type="match status" value="1"/>
</dbReference>
<dbReference type="InterPro" id="IPR018378">
    <property type="entry name" value="C-type_lectin_CS"/>
</dbReference>
<dbReference type="PANTHER" id="PTHR19325">
    <property type="entry name" value="COMPLEMENT COMPONENT-RELATED SUSHI DOMAIN-CONTAINING"/>
    <property type="match status" value="1"/>
</dbReference>
<feature type="disulfide bond" evidence="24">
    <location>
        <begin position="624"/>
        <end position="667"/>
    </location>
</feature>
<gene>
    <name evidence="29" type="ORF">KUDE01_016767</name>
</gene>
<comment type="similarity">
    <text evidence="2">Belongs to the selectin/LECAM family.</text>
</comment>
<feature type="transmembrane region" description="Helical" evidence="25">
    <location>
        <begin position="208"/>
        <end position="229"/>
    </location>
</feature>
<evidence type="ECO:0000313" key="29">
    <source>
        <dbReference type="EMBL" id="KAK1897233.1"/>
    </source>
</evidence>
<evidence type="ECO:0000313" key="30">
    <source>
        <dbReference type="Proteomes" id="UP001228049"/>
    </source>
</evidence>
<evidence type="ECO:0000256" key="19">
    <source>
        <dbReference type="ARBA" id="ARBA00041401"/>
    </source>
</evidence>
<evidence type="ECO:0000259" key="28">
    <source>
        <dbReference type="PROSITE" id="PS50923"/>
    </source>
</evidence>
<feature type="domain" description="Sushi" evidence="28">
    <location>
        <begin position="992"/>
        <end position="1054"/>
    </location>
</feature>
<dbReference type="Gene3D" id="2.10.70.10">
    <property type="entry name" value="Complement Module, domain 1"/>
    <property type="match status" value="11"/>
</dbReference>
<keyword evidence="7" id="KW-0479">Metal-binding</keyword>
<dbReference type="SUPFAM" id="SSF57535">
    <property type="entry name" value="Complement control module/SCR domain"/>
    <property type="match status" value="11"/>
</dbReference>
<evidence type="ECO:0000256" key="22">
    <source>
        <dbReference type="ARBA" id="ARBA00045695"/>
    </source>
</evidence>
<feature type="domain" description="C-type lectin" evidence="27">
    <location>
        <begin position="279"/>
        <end position="399"/>
    </location>
</feature>
<dbReference type="PROSITE" id="PS50041">
    <property type="entry name" value="C_TYPE_LECTIN_2"/>
    <property type="match status" value="2"/>
</dbReference>
<dbReference type="PRINTS" id="PR00343">
    <property type="entry name" value="SELECTIN"/>
</dbReference>
<dbReference type="SMART" id="SM00181">
    <property type="entry name" value="EGF"/>
    <property type="match status" value="2"/>
</dbReference>
<keyword evidence="3" id="KW-1003">Cell membrane</keyword>
<feature type="domain" description="Sushi" evidence="28">
    <location>
        <begin position="683"/>
        <end position="743"/>
    </location>
</feature>
<accession>A0AAD9CA97</accession>
<feature type="domain" description="Sushi" evidence="28">
    <location>
        <begin position="744"/>
        <end position="805"/>
    </location>
</feature>
<dbReference type="InterPro" id="IPR000742">
    <property type="entry name" value="EGF"/>
</dbReference>
<keyword evidence="16" id="KW-0325">Glycoprotein</keyword>
<feature type="domain" description="EGF-like" evidence="26">
    <location>
        <begin position="399"/>
        <end position="435"/>
    </location>
</feature>
<dbReference type="EMBL" id="JASDAP010000009">
    <property type="protein sequence ID" value="KAK1897233.1"/>
    <property type="molecule type" value="Genomic_DNA"/>
</dbReference>
<comment type="function">
    <text evidence="22">Cell-surface glycoprotein having a role in immunoadhesion. Mediates in the adhesion of blood neutrophils in cytokine-activated endothelium through interaction with SELPLG/PSGL1. May have a role in capillary morphogenesis.</text>
</comment>
<dbReference type="FunFam" id="2.10.70.10:FF:000001">
    <property type="entry name" value="Selectin P"/>
    <property type="match status" value="7"/>
</dbReference>
<keyword evidence="10" id="KW-0677">Repeat</keyword>
<dbReference type="PROSITE" id="PS00022">
    <property type="entry name" value="EGF_1"/>
    <property type="match status" value="2"/>
</dbReference>
<feature type="disulfide bond" evidence="23">
    <location>
        <begin position="137"/>
        <end position="146"/>
    </location>
</feature>
<sequence>MNWTQARQWCQSTYTDMVVLQNQRENDYLVSTLQNRIRGPYYWIGVTKNHRNEPWTWIGNNSTWVGEHSWADDEPNNNHRTEFCVEIYVNKRPNRGKWNDEKCSSRKYPVCYEAQCNDTSCERGRCQETINNTTCLCEPGFEGDRCQTAEELPLTNNYTVQCPPLPRPDNGYLSCFGGKLTFNSTCRYGCNLGFLILGSPEVTYYKQALLALAGSAALSVLCCLCFCWMKRRKRKKLAQLRQPEEMFQQSVDTRQGLHHILLIAALIGFVQDLSSGGGAHAWSYGFSISPNRRWEEARRWCKQHFTNMVPIRNQEESDFINNFLPYNAKYYWIGIVKREGEWVWNKTDEKLPEDAQNWAPEEPDNIATQDCVEIYIKRDKDTAKWNNESCRKRKGTVCYTASCKPESCSANADCVETVGKYTCQCHPGFLGSRCEEAIACKPLLDPEQASSNCSLPYGSNRFNSSCRFLCDLGFRMVGESPLLCQASGLWTHPVPLCQVEQCSFLNHSSIKNCSHPIAPYSFKSVCEVRCDEGYEHRGPDQIRCLYNGQWTSIVQDCTVKRCSPAFFPVSGNVTCVDAVEPFSFGSRCNFTCQEGYYLTRDDTYTCLASGQWSNPTPTCTVVQCNSLKAPPHASMQCQDPGVNSYGSICSVLCEEGFDLIGGNMTKCSAQGNWSHALPVCQAKRCNSINPPHGFLSCSDPNGLFSFGSLCKTTCDEGFLLNGTNSTECTSQGVWSADIPQCLVKICPTLSSPSHGSLVCSDSHGEFSFTSRCTSTCEEGFVLNGTADNECTSLGTWSTEIPYCLAKRCPTLSSPSHGSLVCSDPHEEFSFGSRCVSTCEEGFVLNGTADTECSSMGTWSTDIPRCLATRCPTLSSPSHGSLVCSDSHGEFSFTSRCTSTCEEGFLLNGTADTECTSMGTWSTDIPYCLAKRCPALSSPSHGSLVCSDPHEEFSFTSRCTSTCEEGFLLNGTAVNECSSLGTWSTDIPYCLARPCPLLDKAPHHGRMNCSHPYSSFSYDSSCDFECNEGFWLRGTPTMTCNTSGHWRQDLPTCQPLQGFSMNGTELLFCSSSGIWNDSQPNCTEDLPLWAALLLTSGFGVAYVVMPLVLIGLAVLIIMRFRKKRGNNMMSEAPAWGDRENPAFDFDS</sequence>
<keyword evidence="8" id="KW-0732">Signal</keyword>
<evidence type="ECO:0000256" key="17">
    <source>
        <dbReference type="ARBA" id="ARBA00038738"/>
    </source>
</evidence>
<feature type="disulfide bond" evidence="24">
    <location>
        <begin position="714"/>
        <end position="741"/>
    </location>
</feature>
<keyword evidence="30" id="KW-1185">Reference proteome</keyword>
<feature type="disulfide bond" evidence="24">
    <location>
        <begin position="1025"/>
        <end position="1052"/>
    </location>
</feature>
<evidence type="ECO:0000256" key="25">
    <source>
        <dbReference type="SAM" id="Phobius"/>
    </source>
</evidence>
<keyword evidence="6 25" id="KW-0812">Transmembrane</keyword>
<evidence type="ECO:0000256" key="15">
    <source>
        <dbReference type="ARBA" id="ARBA00023157"/>
    </source>
</evidence>
<dbReference type="InterPro" id="IPR002396">
    <property type="entry name" value="Selectin_superfamily"/>
</dbReference>
<feature type="disulfide bond" evidence="24">
    <location>
        <begin position="962"/>
        <end position="989"/>
    </location>
</feature>
<dbReference type="PROSITE" id="PS00615">
    <property type="entry name" value="C_TYPE_LECTIN_1"/>
    <property type="match status" value="1"/>
</dbReference>
<dbReference type="Proteomes" id="UP001228049">
    <property type="component" value="Unassembled WGS sequence"/>
</dbReference>
<feature type="domain" description="Sushi" evidence="28">
    <location>
        <begin position="438"/>
        <end position="499"/>
    </location>
</feature>
<dbReference type="Pfam" id="PF00059">
    <property type="entry name" value="Lectin_C"/>
    <property type="match status" value="2"/>
</dbReference>
<reference evidence="29" key="1">
    <citation type="submission" date="2023-04" db="EMBL/GenBank/DDBJ databases">
        <title>Chromosome-level genome of Chaenocephalus aceratus.</title>
        <authorList>
            <person name="Park H."/>
        </authorList>
    </citation>
    <scope>NUCLEOTIDE SEQUENCE</scope>
    <source>
        <strain evidence="29">DE</strain>
        <tissue evidence="29">Muscle</tissue>
    </source>
</reference>
<feature type="domain" description="Sushi" evidence="28">
    <location>
        <begin position="560"/>
        <end position="621"/>
    </location>
</feature>
<comment type="caution">
    <text evidence="29">The sequence shown here is derived from an EMBL/GenBank/DDBJ whole genome shotgun (WGS) entry which is preliminary data.</text>
</comment>
<dbReference type="InterPro" id="IPR016187">
    <property type="entry name" value="CTDL_fold"/>
</dbReference>
<feature type="disulfide bond" evidence="24">
    <location>
        <begin position="838"/>
        <end position="865"/>
    </location>
</feature>
<evidence type="ECO:0000256" key="9">
    <source>
        <dbReference type="ARBA" id="ARBA00022734"/>
    </source>
</evidence>
<dbReference type="InterPro" id="IPR016186">
    <property type="entry name" value="C-type_lectin-like/link_sf"/>
</dbReference>
<feature type="disulfide bond" evidence="24">
    <location>
        <begin position="530"/>
        <end position="557"/>
    </location>
</feature>
<dbReference type="PROSITE" id="PS01186">
    <property type="entry name" value="EGF_2"/>
    <property type="match status" value="2"/>
</dbReference>
<comment type="subcellular location">
    <subcellularLocation>
        <location evidence="1">Cell membrane</location>
        <topology evidence="1">Single-pass type I membrane protein</topology>
    </subcellularLocation>
</comment>
<dbReference type="PANTHER" id="PTHR19325:SF493">
    <property type="entry name" value="E-SELECTIN"/>
    <property type="match status" value="1"/>
</dbReference>
<keyword evidence="4 23" id="KW-0245">EGF-like domain</keyword>
<dbReference type="Gene3D" id="3.10.100.10">
    <property type="entry name" value="Mannose-Binding Protein A, subunit A"/>
    <property type="match status" value="2"/>
</dbReference>
<evidence type="ECO:0000256" key="2">
    <source>
        <dbReference type="ARBA" id="ARBA00007360"/>
    </source>
</evidence>
<feature type="domain" description="EGF-like" evidence="26">
    <location>
        <begin position="112"/>
        <end position="147"/>
    </location>
</feature>
<dbReference type="InterPro" id="IPR050350">
    <property type="entry name" value="Compl-Cell_Adhes-Reg"/>
</dbReference>
<evidence type="ECO:0000256" key="7">
    <source>
        <dbReference type="ARBA" id="ARBA00022723"/>
    </source>
</evidence>
<feature type="disulfide bond" evidence="24">
    <location>
        <begin position="592"/>
        <end position="619"/>
    </location>
</feature>
<keyword evidence="13 25" id="KW-1133">Transmembrane helix</keyword>
<feature type="domain" description="Sushi" evidence="28">
    <location>
        <begin position="930"/>
        <end position="991"/>
    </location>
</feature>
<keyword evidence="11" id="KW-0106">Calcium</keyword>
<dbReference type="GO" id="GO:0007155">
    <property type="term" value="P:cell adhesion"/>
    <property type="evidence" value="ECO:0007669"/>
    <property type="project" value="UniProtKB-KW"/>
</dbReference>
<feature type="transmembrane region" description="Helical" evidence="25">
    <location>
        <begin position="260"/>
        <end position="282"/>
    </location>
</feature>
<dbReference type="InterPro" id="IPR035976">
    <property type="entry name" value="Sushi/SCR/CCP_sf"/>
</dbReference>
<dbReference type="Pfam" id="PF00084">
    <property type="entry name" value="Sushi"/>
    <property type="match status" value="11"/>
</dbReference>
<evidence type="ECO:0000256" key="12">
    <source>
        <dbReference type="ARBA" id="ARBA00022889"/>
    </source>
</evidence>
<name>A0AAD9CA97_DISEL</name>
<evidence type="ECO:0000256" key="3">
    <source>
        <dbReference type="ARBA" id="ARBA00022475"/>
    </source>
</evidence>
<organism evidence="29 30">
    <name type="scientific">Dissostichus eleginoides</name>
    <name type="common">Patagonian toothfish</name>
    <name type="synonym">Dissostichus amissus</name>
    <dbReference type="NCBI Taxonomy" id="100907"/>
    <lineage>
        <taxon>Eukaryota</taxon>
        <taxon>Metazoa</taxon>
        <taxon>Chordata</taxon>
        <taxon>Craniata</taxon>
        <taxon>Vertebrata</taxon>
        <taxon>Euteleostomi</taxon>
        <taxon>Actinopterygii</taxon>
        <taxon>Neopterygii</taxon>
        <taxon>Teleostei</taxon>
        <taxon>Neoteleostei</taxon>
        <taxon>Acanthomorphata</taxon>
        <taxon>Eupercaria</taxon>
        <taxon>Perciformes</taxon>
        <taxon>Notothenioidei</taxon>
        <taxon>Nototheniidae</taxon>
        <taxon>Dissostichus</taxon>
    </lineage>
</organism>
<feature type="disulfide bond" evidence="23">
    <location>
        <begin position="425"/>
        <end position="434"/>
    </location>
</feature>
<keyword evidence="14 25" id="KW-0472">Membrane</keyword>
<dbReference type="InterPro" id="IPR001304">
    <property type="entry name" value="C-type_lectin-like"/>
</dbReference>
<dbReference type="CDD" id="cd00054">
    <property type="entry name" value="EGF_CA"/>
    <property type="match status" value="1"/>
</dbReference>
<comment type="caution">
    <text evidence="23">Lacks conserved residue(s) required for the propagation of feature annotation.</text>
</comment>
<dbReference type="AlphaFoldDB" id="A0AAD9CA97"/>
<feature type="domain" description="Sushi" evidence="28">
    <location>
        <begin position="500"/>
        <end position="559"/>
    </location>
</feature>
<evidence type="ECO:0000256" key="21">
    <source>
        <dbReference type="ARBA" id="ARBA00043124"/>
    </source>
</evidence>
<dbReference type="CDD" id="cd00033">
    <property type="entry name" value="CCP"/>
    <property type="match status" value="11"/>
</dbReference>
<protein>
    <recommendedName>
        <fullName evidence="18">E-selectin</fullName>
    </recommendedName>
    <alternativeName>
        <fullName evidence="19">CD62 antigen-like family member E</fullName>
    </alternativeName>
    <alternativeName>
        <fullName evidence="20">Endothelial leukocyte adhesion molecule 1</fullName>
    </alternativeName>
    <alternativeName>
        <fullName evidence="21">Leukocyte-endothelial cell adhesion molecule 2</fullName>
    </alternativeName>
</protein>
<evidence type="ECO:0000256" key="4">
    <source>
        <dbReference type="ARBA" id="ARBA00022536"/>
    </source>
</evidence>
<dbReference type="SUPFAM" id="SSF56436">
    <property type="entry name" value="C-type lectin-like"/>
    <property type="match status" value="2"/>
</dbReference>
<dbReference type="GO" id="GO:0046872">
    <property type="term" value="F:metal ion binding"/>
    <property type="evidence" value="ECO:0007669"/>
    <property type="project" value="UniProtKB-KW"/>
</dbReference>
<keyword evidence="5 24" id="KW-0768">Sushi</keyword>
<evidence type="ECO:0000259" key="26">
    <source>
        <dbReference type="PROSITE" id="PS50026"/>
    </source>
</evidence>
<dbReference type="SMART" id="SM00034">
    <property type="entry name" value="CLECT"/>
    <property type="match status" value="2"/>
</dbReference>
<evidence type="ECO:0000256" key="14">
    <source>
        <dbReference type="ARBA" id="ARBA00023136"/>
    </source>
</evidence>
<keyword evidence="15 23" id="KW-1015">Disulfide bond</keyword>
<dbReference type="PROSITE" id="PS50923">
    <property type="entry name" value="SUSHI"/>
    <property type="match status" value="10"/>
</dbReference>
<evidence type="ECO:0000256" key="5">
    <source>
        <dbReference type="ARBA" id="ARBA00022659"/>
    </source>
</evidence>
<evidence type="ECO:0000256" key="23">
    <source>
        <dbReference type="PROSITE-ProRule" id="PRU00076"/>
    </source>
</evidence>
<evidence type="ECO:0000256" key="11">
    <source>
        <dbReference type="ARBA" id="ARBA00022837"/>
    </source>
</evidence>
<comment type="subunit">
    <text evidence="17">Interacts with SELPLG/PSGL1 and PODXL2 through the sialyl Lewis X epitope. SELPLG sulfation appears not to be required for this interaction.</text>
</comment>
<evidence type="ECO:0000256" key="8">
    <source>
        <dbReference type="ARBA" id="ARBA00022729"/>
    </source>
</evidence>
<evidence type="ECO:0000256" key="24">
    <source>
        <dbReference type="PROSITE-ProRule" id="PRU00302"/>
    </source>
</evidence>
<keyword evidence="12" id="KW-0130">Cell adhesion</keyword>
<evidence type="ECO:0000259" key="27">
    <source>
        <dbReference type="PROSITE" id="PS50041"/>
    </source>
</evidence>
<evidence type="ECO:0000256" key="18">
    <source>
        <dbReference type="ARBA" id="ARBA00040812"/>
    </source>
</evidence>
<feature type="domain" description="Sushi" evidence="28">
    <location>
        <begin position="868"/>
        <end position="929"/>
    </location>
</feature>
<evidence type="ECO:0000256" key="13">
    <source>
        <dbReference type="ARBA" id="ARBA00022989"/>
    </source>
</evidence>
<feature type="disulfide bond" evidence="24">
    <location>
        <begin position="900"/>
        <end position="927"/>
    </location>
</feature>
<feature type="disulfide bond" evidence="24">
    <location>
        <begin position="776"/>
        <end position="803"/>
    </location>
</feature>
<proteinExistence type="inferred from homology"/>
<feature type="disulfide bond" evidence="24">
    <location>
        <begin position="685"/>
        <end position="728"/>
    </location>
</feature>
<dbReference type="GO" id="GO:0030246">
    <property type="term" value="F:carbohydrate binding"/>
    <property type="evidence" value="ECO:0007669"/>
    <property type="project" value="UniProtKB-KW"/>
</dbReference>
<feature type="transmembrane region" description="Helical" evidence="25">
    <location>
        <begin position="1087"/>
        <end position="1117"/>
    </location>
</feature>
<keyword evidence="9" id="KW-0430">Lectin</keyword>
<dbReference type="GO" id="GO:0005886">
    <property type="term" value="C:plasma membrane"/>
    <property type="evidence" value="ECO:0007669"/>
    <property type="project" value="UniProtKB-SubCell"/>
</dbReference>